<protein>
    <submittedName>
        <fullName evidence="2">Uncharacterized protein</fullName>
    </submittedName>
</protein>
<evidence type="ECO:0000313" key="2">
    <source>
        <dbReference type="EMBL" id="VYT77692.1"/>
    </source>
</evidence>
<dbReference type="AlphaFoldDB" id="A0A6N2ZL64"/>
<feature type="transmembrane region" description="Helical" evidence="1">
    <location>
        <begin position="6"/>
        <end position="27"/>
    </location>
</feature>
<feature type="transmembrane region" description="Helical" evidence="1">
    <location>
        <begin position="39"/>
        <end position="60"/>
    </location>
</feature>
<keyword evidence="1" id="KW-1133">Transmembrane helix</keyword>
<reference evidence="2" key="1">
    <citation type="submission" date="2019-11" db="EMBL/GenBank/DDBJ databases">
        <authorList>
            <person name="Feng L."/>
        </authorList>
    </citation>
    <scope>NUCLEOTIDE SEQUENCE</scope>
    <source>
        <strain evidence="2">SrubneriLFYP117</strain>
    </source>
</reference>
<proteinExistence type="predicted"/>
<gene>
    <name evidence="2" type="ORF">SRLFYP117_00427</name>
</gene>
<accession>A0A6N2ZL64</accession>
<keyword evidence="1" id="KW-0472">Membrane</keyword>
<feature type="transmembrane region" description="Helical" evidence="1">
    <location>
        <begin position="66"/>
        <end position="86"/>
    </location>
</feature>
<sequence length="90" mass="10595">MALLRFYSHSLVALGVPMIVIALLYHIIRLFPVFPKYEWKIILIFLAYLASAVLFYLVVASKSEKFLQHRSMMIGVMFLLLFYLICQPYF</sequence>
<evidence type="ECO:0000256" key="1">
    <source>
        <dbReference type="SAM" id="Phobius"/>
    </source>
</evidence>
<dbReference type="EMBL" id="CACRUL010000001">
    <property type="protein sequence ID" value="VYT77692.1"/>
    <property type="molecule type" value="Genomic_DNA"/>
</dbReference>
<organism evidence="2">
    <name type="scientific">Streptococcus oralis</name>
    <dbReference type="NCBI Taxonomy" id="1303"/>
    <lineage>
        <taxon>Bacteria</taxon>
        <taxon>Bacillati</taxon>
        <taxon>Bacillota</taxon>
        <taxon>Bacilli</taxon>
        <taxon>Lactobacillales</taxon>
        <taxon>Streptococcaceae</taxon>
        <taxon>Streptococcus</taxon>
    </lineage>
</organism>
<name>A0A6N2ZL64_STROR</name>
<keyword evidence="1" id="KW-0812">Transmembrane</keyword>